<organism evidence="2 3">
    <name type="scientific">Amycolatopsis melonis</name>
    <dbReference type="NCBI Taxonomy" id="3156488"/>
    <lineage>
        <taxon>Bacteria</taxon>
        <taxon>Bacillati</taxon>
        <taxon>Actinomycetota</taxon>
        <taxon>Actinomycetes</taxon>
        <taxon>Pseudonocardiales</taxon>
        <taxon>Pseudonocardiaceae</taxon>
        <taxon>Amycolatopsis</taxon>
    </lineage>
</organism>
<name>A0ABV0LEL8_9PSEU</name>
<proteinExistence type="predicted"/>
<dbReference type="RefSeq" id="WP_348951769.1">
    <property type="nucleotide sequence ID" value="NZ_JBDZYD010000005.1"/>
</dbReference>
<dbReference type="EMBL" id="JBDZYD010000005">
    <property type="protein sequence ID" value="MEQ0560726.1"/>
    <property type="molecule type" value="Genomic_DNA"/>
</dbReference>
<protein>
    <submittedName>
        <fullName evidence="2">Uncharacterized protein</fullName>
    </submittedName>
</protein>
<sequence>MDPRSRESWLAVNLSTDRFPARTLKEIGQLIQRLVAEVVPADADLLGVVVWVSRLLRPVAVNFAQPGKDGVDPRRRGCGSGTIRGGGEIREATGVGCKGDDSGAAR</sequence>
<evidence type="ECO:0000313" key="2">
    <source>
        <dbReference type="EMBL" id="MEQ0560726.1"/>
    </source>
</evidence>
<evidence type="ECO:0000256" key="1">
    <source>
        <dbReference type="SAM" id="MobiDB-lite"/>
    </source>
</evidence>
<feature type="region of interest" description="Disordered" evidence="1">
    <location>
        <begin position="67"/>
        <end position="106"/>
    </location>
</feature>
<comment type="caution">
    <text evidence="2">The sequence shown here is derived from an EMBL/GenBank/DDBJ whole genome shotgun (WGS) entry which is preliminary data.</text>
</comment>
<dbReference type="Proteomes" id="UP001440984">
    <property type="component" value="Unassembled WGS sequence"/>
</dbReference>
<accession>A0ABV0LEL8</accession>
<gene>
    <name evidence="2" type="ORF">ABJI51_16695</name>
</gene>
<reference evidence="2 3" key="1">
    <citation type="submission" date="2024-05" db="EMBL/GenBank/DDBJ databases">
        <authorList>
            <person name="Zhao H."/>
            <person name="Xu Y."/>
            <person name="Lin S."/>
            <person name="Spain J.C."/>
            <person name="Zhou N.-Y."/>
        </authorList>
    </citation>
    <scope>NUCLEOTIDE SEQUENCE [LARGE SCALE GENOMIC DNA]</scope>
    <source>
        <strain evidence="2 3">NEAU-NG30</strain>
    </source>
</reference>
<evidence type="ECO:0000313" key="3">
    <source>
        <dbReference type="Proteomes" id="UP001440984"/>
    </source>
</evidence>
<keyword evidence="3" id="KW-1185">Reference proteome</keyword>